<evidence type="ECO:0000313" key="2">
    <source>
        <dbReference type="EMBL" id="MBM6400670.1"/>
    </source>
</evidence>
<sequence length="145" mass="15739">MTTLHLSRPPRTRTARGWPGTTLLVVLVLVALNAVYGGVGLMVNGMGMPREWLEHLPVDSWVLPGVALFLTVAVPQALAAVEVWRAGERAPLVGLAAGAALVLWIVVQLLLLRRYFFLQPVIAGLGLVEMGLAAAWWRTRRGART</sequence>
<dbReference type="Proteomes" id="UP001430172">
    <property type="component" value="Unassembled WGS sequence"/>
</dbReference>
<evidence type="ECO:0000313" key="3">
    <source>
        <dbReference type="Proteomes" id="UP001430172"/>
    </source>
</evidence>
<keyword evidence="1" id="KW-0472">Membrane</keyword>
<organism evidence="2 3">
    <name type="scientific">Phycicoccus sonneratiae</name>
    <dbReference type="NCBI Taxonomy" id="2807628"/>
    <lineage>
        <taxon>Bacteria</taxon>
        <taxon>Bacillati</taxon>
        <taxon>Actinomycetota</taxon>
        <taxon>Actinomycetes</taxon>
        <taxon>Micrococcales</taxon>
        <taxon>Intrasporangiaceae</taxon>
        <taxon>Phycicoccus</taxon>
    </lineage>
</organism>
<dbReference type="RefSeq" id="WP_204131139.1">
    <property type="nucleotide sequence ID" value="NZ_JAFDVD010000009.1"/>
</dbReference>
<proteinExistence type="predicted"/>
<evidence type="ECO:0000256" key="1">
    <source>
        <dbReference type="SAM" id="Phobius"/>
    </source>
</evidence>
<feature type="transmembrane region" description="Helical" evidence="1">
    <location>
        <begin position="117"/>
        <end position="137"/>
    </location>
</feature>
<name>A0ABS2CLA0_9MICO</name>
<dbReference type="EMBL" id="JAFDVD010000009">
    <property type="protein sequence ID" value="MBM6400670.1"/>
    <property type="molecule type" value="Genomic_DNA"/>
</dbReference>
<comment type="caution">
    <text evidence="2">The sequence shown here is derived from an EMBL/GenBank/DDBJ whole genome shotgun (WGS) entry which is preliminary data.</text>
</comment>
<feature type="transmembrane region" description="Helical" evidence="1">
    <location>
        <begin position="61"/>
        <end position="80"/>
    </location>
</feature>
<keyword evidence="1" id="KW-0812">Transmembrane</keyword>
<keyword evidence="3" id="KW-1185">Reference proteome</keyword>
<keyword evidence="1" id="KW-1133">Transmembrane helix</keyword>
<accession>A0ABS2CLA0</accession>
<protein>
    <submittedName>
        <fullName evidence="2">Uncharacterized protein</fullName>
    </submittedName>
</protein>
<reference evidence="2" key="1">
    <citation type="submission" date="2021-02" db="EMBL/GenBank/DDBJ databases">
        <title>Phycicoccus sp. MQZ13P-5T, whole genome shotgun sequence.</title>
        <authorList>
            <person name="Tuo L."/>
        </authorList>
    </citation>
    <scope>NUCLEOTIDE SEQUENCE</scope>
    <source>
        <strain evidence="2">MQZ13P-5</strain>
    </source>
</reference>
<feature type="transmembrane region" description="Helical" evidence="1">
    <location>
        <begin position="21"/>
        <end position="41"/>
    </location>
</feature>
<gene>
    <name evidence="2" type="ORF">JQN70_09765</name>
</gene>
<feature type="transmembrane region" description="Helical" evidence="1">
    <location>
        <begin position="92"/>
        <end position="111"/>
    </location>
</feature>